<dbReference type="PANTHER" id="PTHR23150:SF19">
    <property type="entry name" value="FORMYLGLYCINE-GENERATING ENZYME"/>
    <property type="match status" value="1"/>
</dbReference>
<dbReference type="InterPro" id="IPR051043">
    <property type="entry name" value="Sulfatase_Mod_Factor_Kinase"/>
</dbReference>
<protein>
    <submittedName>
        <fullName evidence="2">Formylglycine-generating enzyme family protein</fullName>
    </submittedName>
</protein>
<sequence>MLSQNIRSISSSLVLTILVFLLIASLALPAKLAAEPGEQAGGQEAVRAVMAHMVLVPGGAFRMGDLFAEGKDNELPVHNVILSDYYISKFEVIVAEYRAFVNETGYATRSERFDSREKQQARYHRLMAKAQAGEFDQEFQTIAAELLESGGCYFWKSNPGNFDFSLDCNWRTPLIEQTDNDPVVCLAWVDAASYCNWLSAKEGLPPAYNVDTGELLDAAGTSTGDMTAVRGYRMPTEAEWEFAARESGKEVRFGNGADLAKGEEINFDAARDDYSFCSKGGYRGGTTPVGSYAANALGLFDMSGNAWEWTSDSYASYTAADQVNPIATTGAAKVIRGGRWGGDALEARVFTRSPYEMINRCNNAGFRIAKSK</sequence>
<evidence type="ECO:0000313" key="3">
    <source>
        <dbReference type="Proteomes" id="UP000777784"/>
    </source>
</evidence>
<dbReference type="InterPro" id="IPR005532">
    <property type="entry name" value="SUMF_dom"/>
</dbReference>
<evidence type="ECO:0000313" key="2">
    <source>
        <dbReference type="EMBL" id="MBU2689558.1"/>
    </source>
</evidence>
<proteinExistence type="predicted"/>
<reference evidence="2" key="1">
    <citation type="submission" date="2021-05" db="EMBL/GenBank/DDBJ databases">
        <title>Energy efficiency and biological interactions define the core microbiome of deep oligotrophic groundwater.</title>
        <authorList>
            <person name="Mehrshad M."/>
            <person name="Lopez-Fernandez M."/>
            <person name="Bell E."/>
            <person name="Bernier-Latmani R."/>
            <person name="Bertilsson S."/>
            <person name="Dopson M."/>
        </authorList>
    </citation>
    <scope>NUCLEOTIDE SEQUENCE</scope>
    <source>
        <strain evidence="2">Modern_marine.mb.64</strain>
    </source>
</reference>
<gene>
    <name evidence="2" type="ORF">KJ970_01400</name>
</gene>
<dbReference type="Proteomes" id="UP000777784">
    <property type="component" value="Unassembled WGS sequence"/>
</dbReference>
<name>A0A948WB19_UNCEI</name>
<dbReference type="Pfam" id="PF03781">
    <property type="entry name" value="FGE-sulfatase"/>
    <property type="match status" value="1"/>
</dbReference>
<accession>A0A948WB19</accession>
<evidence type="ECO:0000259" key="1">
    <source>
        <dbReference type="Pfam" id="PF03781"/>
    </source>
</evidence>
<feature type="domain" description="Sulfatase-modifying factor enzyme-like" evidence="1">
    <location>
        <begin position="51"/>
        <end position="370"/>
    </location>
</feature>
<comment type="caution">
    <text evidence="2">The sequence shown here is derived from an EMBL/GenBank/DDBJ whole genome shotgun (WGS) entry which is preliminary data.</text>
</comment>
<dbReference type="InterPro" id="IPR042095">
    <property type="entry name" value="SUMF_sf"/>
</dbReference>
<dbReference type="SUPFAM" id="SSF56436">
    <property type="entry name" value="C-type lectin-like"/>
    <property type="match status" value="1"/>
</dbReference>
<dbReference type="EMBL" id="JAHJDP010000011">
    <property type="protein sequence ID" value="MBU2689558.1"/>
    <property type="molecule type" value="Genomic_DNA"/>
</dbReference>
<dbReference type="AlphaFoldDB" id="A0A948WB19"/>
<organism evidence="2 3">
    <name type="scientific">Eiseniibacteriota bacterium</name>
    <dbReference type="NCBI Taxonomy" id="2212470"/>
    <lineage>
        <taxon>Bacteria</taxon>
        <taxon>Candidatus Eiseniibacteriota</taxon>
    </lineage>
</organism>
<dbReference type="GO" id="GO:0120147">
    <property type="term" value="F:formylglycine-generating oxidase activity"/>
    <property type="evidence" value="ECO:0007669"/>
    <property type="project" value="TreeGrafter"/>
</dbReference>
<dbReference type="InterPro" id="IPR016187">
    <property type="entry name" value="CTDL_fold"/>
</dbReference>
<dbReference type="PANTHER" id="PTHR23150">
    <property type="entry name" value="SULFATASE MODIFYING FACTOR 1, 2"/>
    <property type="match status" value="1"/>
</dbReference>
<dbReference type="Gene3D" id="3.90.1580.10">
    <property type="entry name" value="paralog of FGE (formylglycine-generating enzyme)"/>
    <property type="match status" value="1"/>
</dbReference>